<reference evidence="7 8" key="1">
    <citation type="submission" date="2016-12" db="EMBL/GenBank/DDBJ databases">
        <title>The genomes of Aspergillus section Nigri reveals drivers in fungal speciation.</title>
        <authorList>
            <consortium name="DOE Joint Genome Institute"/>
            <person name="Vesth T.C."/>
            <person name="Nybo J."/>
            <person name="Theobald S."/>
            <person name="Brandl J."/>
            <person name="Frisvad J.C."/>
            <person name="Nielsen K.F."/>
            <person name="Lyhne E.K."/>
            <person name="Kogle M.E."/>
            <person name="Kuo A."/>
            <person name="Riley R."/>
            <person name="Clum A."/>
            <person name="Nolan M."/>
            <person name="Lipzen A."/>
            <person name="Salamov A."/>
            <person name="Henrissat B."/>
            <person name="Wiebenga A."/>
            <person name="De Vries R.P."/>
            <person name="Grigoriev I.V."/>
            <person name="Mortensen U.H."/>
            <person name="Andersen M.R."/>
            <person name="Baker S.E."/>
        </authorList>
    </citation>
    <scope>NUCLEOTIDE SEQUENCE [LARGE SCALE GENOMIC DNA]</scope>
    <source>
        <strain evidence="7 8">IBT 23096</strain>
    </source>
</reference>
<evidence type="ECO:0000256" key="4">
    <source>
        <dbReference type="ARBA" id="ARBA00023242"/>
    </source>
</evidence>
<dbReference type="VEuPathDB" id="FungiDB:P170DRAFT_445469"/>
<feature type="region of interest" description="Disordered" evidence="5">
    <location>
        <begin position="60"/>
        <end position="87"/>
    </location>
</feature>
<keyword evidence="1" id="KW-0805">Transcription regulation</keyword>
<dbReference type="GeneID" id="36558409"/>
<dbReference type="EMBL" id="MSFO01000003">
    <property type="protein sequence ID" value="PLB50078.1"/>
    <property type="molecule type" value="Genomic_DNA"/>
</dbReference>
<dbReference type="GO" id="GO:0000981">
    <property type="term" value="F:DNA-binding transcription factor activity, RNA polymerase II-specific"/>
    <property type="evidence" value="ECO:0007669"/>
    <property type="project" value="TreeGrafter"/>
</dbReference>
<feature type="compositionally biased region" description="Low complexity" evidence="5">
    <location>
        <begin position="77"/>
        <end position="87"/>
    </location>
</feature>
<keyword evidence="8" id="KW-1185">Reference proteome</keyword>
<name>A0A2I2GB20_9EURO</name>
<dbReference type="CDD" id="cd12148">
    <property type="entry name" value="fungal_TF_MHR"/>
    <property type="match status" value="1"/>
</dbReference>
<accession>A0A2I2GB20</accession>
<dbReference type="GO" id="GO:0000978">
    <property type="term" value="F:RNA polymerase II cis-regulatory region sequence-specific DNA binding"/>
    <property type="evidence" value="ECO:0007669"/>
    <property type="project" value="TreeGrafter"/>
</dbReference>
<feature type="domain" description="Xylanolytic transcriptional activator regulatory" evidence="6">
    <location>
        <begin position="237"/>
        <end position="305"/>
    </location>
</feature>
<dbReference type="InterPro" id="IPR007219">
    <property type="entry name" value="XnlR_reg_dom"/>
</dbReference>
<dbReference type="Proteomes" id="UP000234275">
    <property type="component" value="Unassembled WGS sequence"/>
</dbReference>
<dbReference type="GO" id="GO:0000435">
    <property type="term" value="P:positive regulation of transcription from RNA polymerase II promoter by galactose"/>
    <property type="evidence" value="ECO:0007669"/>
    <property type="project" value="TreeGrafter"/>
</dbReference>
<evidence type="ECO:0000256" key="2">
    <source>
        <dbReference type="ARBA" id="ARBA00023125"/>
    </source>
</evidence>
<dbReference type="PANTHER" id="PTHR47424:SF3">
    <property type="entry name" value="REGULATORY PROTEIN GAL4"/>
    <property type="match status" value="1"/>
</dbReference>
<comment type="caution">
    <text evidence="7">The sequence shown here is derived from an EMBL/GenBank/DDBJ whole genome shotgun (WGS) entry which is preliminary data.</text>
</comment>
<gene>
    <name evidence="7" type="ORF">P170DRAFT_445469</name>
</gene>
<keyword evidence="3" id="KW-0804">Transcription</keyword>
<organism evidence="7 8">
    <name type="scientific">Aspergillus steynii IBT 23096</name>
    <dbReference type="NCBI Taxonomy" id="1392250"/>
    <lineage>
        <taxon>Eukaryota</taxon>
        <taxon>Fungi</taxon>
        <taxon>Dikarya</taxon>
        <taxon>Ascomycota</taxon>
        <taxon>Pezizomycotina</taxon>
        <taxon>Eurotiomycetes</taxon>
        <taxon>Eurotiomycetidae</taxon>
        <taxon>Eurotiales</taxon>
        <taxon>Aspergillaceae</taxon>
        <taxon>Aspergillus</taxon>
        <taxon>Aspergillus subgen. Circumdati</taxon>
    </lineage>
</organism>
<dbReference type="AlphaFoldDB" id="A0A2I2GB20"/>
<dbReference type="OrthoDB" id="3364175at2759"/>
<evidence type="ECO:0000313" key="7">
    <source>
        <dbReference type="EMBL" id="PLB50078.1"/>
    </source>
</evidence>
<dbReference type="SMART" id="SM00906">
    <property type="entry name" value="Fungal_trans"/>
    <property type="match status" value="1"/>
</dbReference>
<sequence>MARTEVEIPAYDGMAGSNTNSNSISAMGAAVPDVDGVDTRDQFYGQSSIISLLEKYTQASTGQTPQSSKHSRAQQHTPSPATSTPSFAASSAITDTSLLSEDFSLPPRKLADWLLEVYFNNFHLLYPWVDKASFLASYDALWSRQEDTTGEHLPDVGLGGKKCSTAVFHCALNAMFALACELSTMTPREKRITSQTFYQRMKSLTSIDILDSGSLAHVQAFLLVGMYLQCTPYPKKCWNAVGMAYRIAVGLGLHRGRFASDLTGVEQTTRRKVWCACVNMDIMTMGRPAMTAPGDIPLPFLPDDRGGSAVSDEQSQLSHQFFQENMRLVGILGRILSTVYRSSELDAQPETDTTVDFQVIMDIDQALESFESSLHPDLHWKFNDTFNRDSNRTCQRLSNYCATTMNHNGLQPRQSRSPGNSFSNLFLANCASRCVQSACELVESLRRATMADTTGAWWYRVFLLIVNVDLVSAGIVLIIADRSGISFDSTDTGRRETASRECLQILHRMAGVNPSARDYAIVLGGLQQRLLQERAGQPGRDVSCEREGQGPDGPSAPEALGSTDRYVPDECSADHGVEPWNYGFSPLIQNWDSGIQDIMLPAQLFQETGEELLLPTLL</sequence>
<evidence type="ECO:0000313" key="8">
    <source>
        <dbReference type="Proteomes" id="UP000234275"/>
    </source>
</evidence>
<feature type="region of interest" description="Disordered" evidence="5">
    <location>
        <begin position="535"/>
        <end position="567"/>
    </location>
</feature>
<evidence type="ECO:0000256" key="3">
    <source>
        <dbReference type="ARBA" id="ARBA00023163"/>
    </source>
</evidence>
<dbReference type="Pfam" id="PF04082">
    <property type="entry name" value="Fungal_trans"/>
    <property type="match status" value="1"/>
</dbReference>
<dbReference type="GO" id="GO:0005634">
    <property type="term" value="C:nucleus"/>
    <property type="evidence" value="ECO:0007669"/>
    <property type="project" value="TreeGrafter"/>
</dbReference>
<proteinExistence type="predicted"/>
<dbReference type="RefSeq" id="XP_024705380.1">
    <property type="nucleotide sequence ID" value="XM_024850710.1"/>
</dbReference>
<evidence type="ECO:0000259" key="6">
    <source>
        <dbReference type="SMART" id="SM00906"/>
    </source>
</evidence>
<dbReference type="InterPro" id="IPR051127">
    <property type="entry name" value="Fungal_SecMet_Regulators"/>
</dbReference>
<keyword evidence="2" id="KW-0238">DNA-binding</keyword>
<keyword evidence="4" id="KW-0539">Nucleus</keyword>
<dbReference type="GO" id="GO:0008270">
    <property type="term" value="F:zinc ion binding"/>
    <property type="evidence" value="ECO:0007669"/>
    <property type="project" value="InterPro"/>
</dbReference>
<evidence type="ECO:0000256" key="1">
    <source>
        <dbReference type="ARBA" id="ARBA00023015"/>
    </source>
</evidence>
<protein>
    <recommendedName>
        <fullName evidence="6">Xylanolytic transcriptional activator regulatory domain-containing protein</fullName>
    </recommendedName>
</protein>
<dbReference type="STRING" id="1392250.A0A2I2GB20"/>
<evidence type="ECO:0000256" key="5">
    <source>
        <dbReference type="SAM" id="MobiDB-lite"/>
    </source>
</evidence>
<dbReference type="GO" id="GO:0006351">
    <property type="term" value="P:DNA-templated transcription"/>
    <property type="evidence" value="ECO:0007669"/>
    <property type="project" value="InterPro"/>
</dbReference>
<dbReference type="PANTHER" id="PTHR47424">
    <property type="entry name" value="REGULATORY PROTEIN GAL4"/>
    <property type="match status" value="1"/>
</dbReference>